<organism evidence="2 3">
    <name type="scientific">Aspergillus coremiiformis</name>
    <dbReference type="NCBI Taxonomy" id="138285"/>
    <lineage>
        <taxon>Eukaryota</taxon>
        <taxon>Fungi</taxon>
        <taxon>Dikarya</taxon>
        <taxon>Ascomycota</taxon>
        <taxon>Pezizomycotina</taxon>
        <taxon>Eurotiomycetes</taxon>
        <taxon>Eurotiomycetidae</taxon>
        <taxon>Eurotiales</taxon>
        <taxon>Aspergillaceae</taxon>
        <taxon>Aspergillus</taxon>
        <taxon>Aspergillus subgen. Circumdati</taxon>
    </lineage>
</organism>
<evidence type="ECO:0000313" key="2">
    <source>
        <dbReference type="EMBL" id="KAE8353953.1"/>
    </source>
</evidence>
<sequence length="474" mass="53866">MRYRKFNLQALLDASVKASGNGSNECVKLLKCVEGQFNKAFILTMSSGDEIVARLPNPNAGPAFFTVASEVATRHLLRDCLGIPIPRVYAWSPEASNPVGAEYIIEEKATGQPLGKVWDGLSVSGRLEIVDQLHGCIYYESDLQSRSCSYERLDILGGSTRTSSLCCTTKLPDFAIGPSTNPGLWEGKRVSMNLDRGPWTNATDYATAIGKNEIKWATSHAEPRRNFYRSMERHETPDDYISLLARYIALAPYLVSSSMGTEQTNRMSHPDLHLDNIFVDPKTNKITCIIDWQLACVSPALIQRRFPQMLEPAAPKQSDQYKYEKTLLDHYCDTVKETDPQRRKALCEPLLTVRTDPIRLVPGCWDREDLFSLRNTLVKVVARWDGIGRREKPCPITFTDEELLQHQSEMELIEGISAIMHQLQDEGLIPLGGMVRHEYYEHAKHFNNIFKQKFVELAENDEQRELHRTVWPYL</sequence>
<dbReference type="PANTHER" id="PTHR36091:SF2">
    <property type="entry name" value="AMINOGLYCOSIDE PHOSPHOTRANSFERASE DOMAIN-CONTAINING PROTEIN"/>
    <property type="match status" value="1"/>
</dbReference>
<keyword evidence="3" id="KW-1185">Reference proteome</keyword>
<keyword evidence="2" id="KW-0418">Kinase</keyword>
<dbReference type="GO" id="GO:0005739">
    <property type="term" value="C:mitochondrion"/>
    <property type="evidence" value="ECO:0007669"/>
    <property type="project" value="TreeGrafter"/>
</dbReference>
<dbReference type="InterPro" id="IPR002575">
    <property type="entry name" value="Aminoglycoside_PTrfase"/>
</dbReference>
<gene>
    <name evidence="2" type="ORF">BDV28DRAFT_156610</name>
</gene>
<protein>
    <submittedName>
        <fullName evidence="2">Kinase-like domain-containing protein</fullName>
    </submittedName>
</protein>
<dbReference type="InterPro" id="IPR051035">
    <property type="entry name" value="Mito_inheritance_9"/>
</dbReference>
<dbReference type="PANTHER" id="PTHR36091">
    <property type="entry name" value="ALTERED INHERITANCE OF MITOCHONDRIA PROTEIN 9, MITOCHONDRIAL"/>
    <property type="match status" value="1"/>
</dbReference>
<dbReference type="Pfam" id="PF01636">
    <property type="entry name" value="APH"/>
    <property type="match status" value="1"/>
</dbReference>
<dbReference type="GO" id="GO:0016301">
    <property type="term" value="F:kinase activity"/>
    <property type="evidence" value="ECO:0007669"/>
    <property type="project" value="UniProtKB-KW"/>
</dbReference>
<dbReference type="Gene3D" id="3.90.1200.10">
    <property type="match status" value="1"/>
</dbReference>
<keyword evidence="2" id="KW-0808">Transferase</keyword>
<dbReference type="OrthoDB" id="2831558at2759"/>
<dbReference type="EMBL" id="ML739084">
    <property type="protein sequence ID" value="KAE8353953.1"/>
    <property type="molecule type" value="Genomic_DNA"/>
</dbReference>
<proteinExistence type="predicted"/>
<dbReference type="SUPFAM" id="SSF56112">
    <property type="entry name" value="Protein kinase-like (PK-like)"/>
    <property type="match status" value="1"/>
</dbReference>
<feature type="domain" description="Aminoglycoside phosphotransferase" evidence="1">
    <location>
        <begin position="38"/>
        <end position="301"/>
    </location>
</feature>
<reference evidence="3" key="1">
    <citation type="submission" date="2019-04" db="EMBL/GenBank/DDBJ databases">
        <title>Friends and foes A comparative genomics studyof 23 Aspergillus species from section Flavi.</title>
        <authorList>
            <consortium name="DOE Joint Genome Institute"/>
            <person name="Kjaerbolling I."/>
            <person name="Vesth T."/>
            <person name="Frisvad J.C."/>
            <person name="Nybo J.L."/>
            <person name="Theobald S."/>
            <person name="Kildgaard S."/>
            <person name="Isbrandt T."/>
            <person name="Kuo A."/>
            <person name="Sato A."/>
            <person name="Lyhne E.K."/>
            <person name="Kogle M.E."/>
            <person name="Wiebenga A."/>
            <person name="Kun R.S."/>
            <person name="Lubbers R.J."/>
            <person name="Makela M.R."/>
            <person name="Barry K."/>
            <person name="Chovatia M."/>
            <person name="Clum A."/>
            <person name="Daum C."/>
            <person name="Haridas S."/>
            <person name="He G."/>
            <person name="LaButti K."/>
            <person name="Lipzen A."/>
            <person name="Mondo S."/>
            <person name="Riley R."/>
            <person name="Salamov A."/>
            <person name="Simmons B.A."/>
            <person name="Magnuson J.K."/>
            <person name="Henrissat B."/>
            <person name="Mortensen U.H."/>
            <person name="Larsen T.O."/>
            <person name="Devries R.P."/>
            <person name="Grigoriev I.V."/>
            <person name="Machida M."/>
            <person name="Baker S.E."/>
            <person name="Andersen M.R."/>
        </authorList>
    </citation>
    <scope>NUCLEOTIDE SEQUENCE [LARGE SCALE GENOMIC DNA]</scope>
    <source>
        <strain evidence="3">CBS 553.77</strain>
    </source>
</reference>
<evidence type="ECO:0000313" key="3">
    <source>
        <dbReference type="Proteomes" id="UP000327118"/>
    </source>
</evidence>
<accession>A0A5N6Z9U4</accession>
<dbReference type="Proteomes" id="UP000327118">
    <property type="component" value="Unassembled WGS sequence"/>
</dbReference>
<name>A0A5N6Z9U4_9EURO</name>
<dbReference type="AlphaFoldDB" id="A0A5N6Z9U4"/>
<evidence type="ECO:0000259" key="1">
    <source>
        <dbReference type="Pfam" id="PF01636"/>
    </source>
</evidence>
<dbReference type="InterPro" id="IPR011009">
    <property type="entry name" value="Kinase-like_dom_sf"/>
</dbReference>